<dbReference type="InterPro" id="IPR001387">
    <property type="entry name" value="Cro/C1-type_HTH"/>
</dbReference>
<dbReference type="GeneID" id="84800264"/>
<dbReference type="Gene3D" id="1.10.260.40">
    <property type="entry name" value="lambda repressor-like DNA-binding domains"/>
    <property type="match status" value="1"/>
</dbReference>
<dbReference type="PROSITE" id="PS50943">
    <property type="entry name" value="HTH_CROC1"/>
    <property type="match status" value="1"/>
</dbReference>
<dbReference type="SUPFAM" id="SSF47413">
    <property type="entry name" value="lambda repressor-like DNA-binding domains"/>
    <property type="match status" value="1"/>
</dbReference>
<organism evidence="2 3">
    <name type="scientific">Peptostreptococcus stomatis DSM 17678</name>
    <dbReference type="NCBI Taxonomy" id="596315"/>
    <lineage>
        <taxon>Bacteria</taxon>
        <taxon>Bacillati</taxon>
        <taxon>Bacillota</taxon>
        <taxon>Clostridia</taxon>
        <taxon>Peptostreptococcales</taxon>
        <taxon>Peptostreptococcaceae</taxon>
        <taxon>Peptostreptococcus</taxon>
    </lineage>
</organism>
<name>E0E223_9FIRM</name>
<dbReference type="CDD" id="cd00093">
    <property type="entry name" value="HTH_XRE"/>
    <property type="match status" value="1"/>
</dbReference>
<protein>
    <submittedName>
        <fullName evidence="2">DNA-binding helix-turn-helix protein</fullName>
    </submittedName>
</protein>
<dbReference type="EMBL" id="ADGQ01000028">
    <property type="protein sequence ID" value="EFM65072.1"/>
    <property type="molecule type" value="Genomic_DNA"/>
</dbReference>
<evidence type="ECO:0000259" key="1">
    <source>
        <dbReference type="PROSITE" id="PS50943"/>
    </source>
</evidence>
<dbReference type="SMART" id="SM00530">
    <property type="entry name" value="HTH_XRE"/>
    <property type="match status" value="1"/>
</dbReference>
<dbReference type="RefSeq" id="WP_007788738.1">
    <property type="nucleotide sequence ID" value="NZ_ADGQ01000028.1"/>
</dbReference>
<evidence type="ECO:0000313" key="3">
    <source>
        <dbReference type="Proteomes" id="UP000003244"/>
    </source>
</evidence>
<dbReference type="AlphaFoldDB" id="E0E223"/>
<evidence type="ECO:0000313" key="2">
    <source>
        <dbReference type="EMBL" id="EFM65072.1"/>
    </source>
</evidence>
<dbReference type="eggNOG" id="COG1476">
    <property type="taxonomic scope" value="Bacteria"/>
</dbReference>
<reference evidence="2 3" key="1">
    <citation type="submission" date="2010-08" db="EMBL/GenBank/DDBJ databases">
        <authorList>
            <person name="Harkins D.M."/>
            <person name="Madupu R."/>
            <person name="Durkin A.S."/>
            <person name="Torralba M."/>
            <person name="Methe B."/>
            <person name="Sutton G.G."/>
            <person name="Nelson K.E."/>
        </authorList>
    </citation>
    <scope>NUCLEOTIDE SEQUENCE [LARGE SCALE GENOMIC DNA]</scope>
    <source>
        <strain evidence="2 3">DSM 17678</strain>
    </source>
</reference>
<dbReference type="GO" id="GO:0003677">
    <property type="term" value="F:DNA binding"/>
    <property type="evidence" value="ECO:0007669"/>
    <property type="project" value="UniProtKB-KW"/>
</dbReference>
<feature type="domain" description="HTH cro/C1-type" evidence="1">
    <location>
        <begin position="9"/>
        <end position="64"/>
    </location>
</feature>
<dbReference type="STRING" id="596315.HMPREF0634_0241"/>
<dbReference type="OrthoDB" id="2222263at2"/>
<dbReference type="Proteomes" id="UP000003244">
    <property type="component" value="Unassembled WGS sequence"/>
</dbReference>
<keyword evidence="3" id="KW-1185">Reference proteome</keyword>
<sequence length="67" mass="7784">MQSINLIFIKTRRKELGLTLQQMSDSLGFKKATTYSNYENGDRIMKANMMPTLAQILQCDIMDFFTK</sequence>
<gene>
    <name evidence="2" type="ORF">HMPREF0634_0241</name>
</gene>
<comment type="caution">
    <text evidence="2">The sequence shown here is derived from an EMBL/GenBank/DDBJ whole genome shotgun (WGS) entry which is preliminary data.</text>
</comment>
<dbReference type="InterPro" id="IPR010982">
    <property type="entry name" value="Lambda_DNA-bd_dom_sf"/>
</dbReference>
<accession>E0E223</accession>
<keyword evidence="2" id="KW-0238">DNA-binding</keyword>
<dbReference type="Pfam" id="PF12844">
    <property type="entry name" value="HTH_19"/>
    <property type="match status" value="1"/>
</dbReference>
<proteinExistence type="predicted"/>